<dbReference type="InterPro" id="IPR004402">
    <property type="entry name" value="DeoD-type"/>
</dbReference>
<dbReference type="PANTHER" id="PTHR43691">
    <property type="entry name" value="URIDINE PHOSPHORYLASE"/>
    <property type="match status" value="1"/>
</dbReference>
<keyword evidence="4 8" id="KW-0328">Glycosyltransferase</keyword>
<reference evidence="8 9" key="1">
    <citation type="submission" date="2023-04" db="EMBL/GenBank/DDBJ databases">
        <title>Spirochaete genome identified in red abalone sample constitutes a novel genus.</title>
        <authorList>
            <person name="Sharma S.P."/>
            <person name="Purcell C.M."/>
            <person name="Hyde J.R."/>
            <person name="Severin A.J."/>
        </authorList>
    </citation>
    <scope>NUCLEOTIDE SEQUENCE [LARGE SCALE GENOMIC DNA]</scope>
    <source>
        <strain evidence="8 9">SP-2023</strain>
    </source>
</reference>
<dbReference type="HAMAP" id="MF_01627">
    <property type="entry name" value="Pur_nucleosid_phosp"/>
    <property type="match status" value="1"/>
</dbReference>
<dbReference type="InterPro" id="IPR035994">
    <property type="entry name" value="Nucleoside_phosphorylase_sf"/>
</dbReference>
<evidence type="ECO:0000259" key="7">
    <source>
        <dbReference type="Pfam" id="PF01048"/>
    </source>
</evidence>
<accession>A0ABY8MMP5</accession>
<evidence type="ECO:0000256" key="1">
    <source>
        <dbReference type="ARBA" id="ARBA00010456"/>
    </source>
</evidence>
<dbReference type="NCBIfam" id="NF009914">
    <property type="entry name" value="PRK13374.1"/>
    <property type="match status" value="1"/>
</dbReference>
<evidence type="ECO:0000313" key="9">
    <source>
        <dbReference type="Proteomes" id="UP001228690"/>
    </source>
</evidence>
<proteinExistence type="inferred from homology"/>
<evidence type="ECO:0000256" key="3">
    <source>
        <dbReference type="ARBA" id="ARBA00021980"/>
    </source>
</evidence>
<dbReference type="RefSeq" id="WP_326928657.1">
    <property type="nucleotide sequence ID" value="NZ_CP123443.1"/>
</dbReference>
<dbReference type="NCBIfam" id="NF004489">
    <property type="entry name" value="PRK05819.1"/>
    <property type="match status" value="1"/>
</dbReference>
<dbReference type="CDD" id="cd09006">
    <property type="entry name" value="PNP_EcPNPI-like"/>
    <property type="match status" value="1"/>
</dbReference>
<sequence>MNQKKLLVPTPHIDALQGDFAPTVLMPGDPLRAKFVAENFLEDVRQVTGVRNMLGFTGTYRGKSLSVMGSGMGMPSISIYAHELFSLYGVESIMRIGSTGGLQDRVQMNDVIIAMGASTCSNVNRHRFMGGDFAAIADYCLLETSVQKARELGIRHHVGNIVSGDLFYDPRGMELFRQYRKMNILGVEMEAAALYGVAAELGKRALCLLTVSDHIFTGESLDSEARQNSFTDMIKLSLETAIAV</sequence>
<name>A0ABY8MMP5_9SPIO</name>
<comment type="similarity">
    <text evidence="1">Belongs to the PNP/UDP phosphorylase family.</text>
</comment>
<dbReference type="SUPFAM" id="SSF53167">
    <property type="entry name" value="Purine and uridine phosphorylases"/>
    <property type="match status" value="1"/>
</dbReference>
<evidence type="ECO:0000256" key="5">
    <source>
        <dbReference type="ARBA" id="ARBA00022679"/>
    </source>
</evidence>
<dbReference type="PANTHER" id="PTHR43691:SF11">
    <property type="entry name" value="FI09636P-RELATED"/>
    <property type="match status" value="1"/>
</dbReference>
<dbReference type="InterPro" id="IPR018016">
    <property type="entry name" value="Nucleoside_phosphorylase_CS"/>
</dbReference>
<dbReference type="InterPro" id="IPR000845">
    <property type="entry name" value="Nucleoside_phosphorylase_d"/>
</dbReference>
<evidence type="ECO:0000313" key="8">
    <source>
        <dbReference type="EMBL" id="WGK70448.1"/>
    </source>
</evidence>
<dbReference type="Gene3D" id="3.40.50.1580">
    <property type="entry name" value="Nucleoside phosphorylase domain"/>
    <property type="match status" value="1"/>
</dbReference>
<evidence type="ECO:0000256" key="4">
    <source>
        <dbReference type="ARBA" id="ARBA00022676"/>
    </source>
</evidence>
<dbReference type="PROSITE" id="PS01232">
    <property type="entry name" value="PNP_UDP_1"/>
    <property type="match status" value="1"/>
</dbReference>
<comment type="catalytic activity">
    <reaction evidence="6">
        <text>uridine + phosphate = alpha-D-ribose 1-phosphate + uracil</text>
        <dbReference type="Rhea" id="RHEA:24388"/>
        <dbReference type="ChEBI" id="CHEBI:16704"/>
        <dbReference type="ChEBI" id="CHEBI:17568"/>
        <dbReference type="ChEBI" id="CHEBI:43474"/>
        <dbReference type="ChEBI" id="CHEBI:57720"/>
        <dbReference type="EC" id="2.4.2.3"/>
    </reaction>
</comment>
<organism evidence="8 9">
    <name type="scientific">Candidatus Haliotispira prima</name>
    <dbReference type="NCBI Taxonomy" id="3034016"/>
    <lineage>
        <taxon>Bacteria</taxon>
        <taxon>Pseudomonadati</taxon>
        <taxon>Spirochaetota</taxon>
        <taxon>Spirochaetia</taxon>
        <taxon>Spirochaetales</taxon>
        <taxon>Spirochaetaceae</taxon>
        <taxon>Candidatus Haliotispira</taxon>
    </lineage>
</organism>
<protein>
    <recommendedName>
        <fullName evidence="3">Uridine phosphorylase</fullName>
        <ecNumber evidence="2">2.4.2.3</ecNumber>
    </recommendedName>
</protein>
<evidence type="ECO:0000256" key="6">
    <source>
        <dbReference type="ARBA" id="ARBA00048447"/>
    </source>
</evidence>
<dbReference type="GO" id="GO:0004731">
    <property type="term" value="F:purine-nucleoside phosphorylase activity"/>
    <property type="evidence" value="ECO:0007669"/>
    <property type="project" value="UniProtKB-EC"/>
</dbReference>
<dbReference type="EC" id="2.4.2.3" evidence="2"/>
<keyword evidence="5 8" id="KW-0808">Transferase</keyword>
<dbReference type="Pfam" id="PF01048">
    <property type="entry name" value="PNP_UDP_1"/>
    <property type="match status" value="1"/>
</dbReference>
<feature type="domain" description="Nucleoside phosphorylase" evidence="7">
    <location>
        <begin position="24"/>
        <end position="230"/>
    </location>
</feature>
<dbReference type="NCBIfam" id="TIGR00107">
    <property type="entry name" value="deoD"/>
    <property type="match status" value="1"/>
</dbReference>
<gene>
    <name evidence="8" type="primary">deoD</name>
    <name evidence="8" type="ORF">P0082_08305</name>
</gene>
<keyword evidence="9" id="KW-1185">Reference proteome</keyword>
<dbReference type="EMBL" id="CP123443">
    <property type="protein sequence ID" value="WGK70448.1"/>
    <property type="molecule type" value="Genomic_DNA"/>
</dbReference>
<evidence type="ECO:0000256" key="2">
    <source>
        <dbReference type="ARBA" id="ARBA00011888"/>
    </source>
</evidence>
<dbReference type="Proteomes" id="UP001228690">
    <property type="component" value="Chromosome"/>
</dbReference>